<dbReference type="GO" id="GO:0072583">
    <property type="term" value="P:clathrin-dependent endocytosis"/>
    <property type="evidence" value="ECO:0007669"/>
    <property type="project" value="InterPro"/>
</dbReference>
<dbReference type="PROSITE" id="PS50942">
    <property type="entry name" value="ENTH"/>
    <property type="match status" value="1"/>
</dbReference>
<dbReference type="PANTHER" id="PTHR22951">
    <property type="entry name" value="CLATHRIN ASSEMBLY PROTEIN"/>
    <property type="match status" value="1"/>
</dbReference>
<protein>
    <recommendedName>
        <fullName evidence="3">ENTH domain-containing protein</fullName>
    </recommendedName>
</protein>
<proteinExistence type="inferred from homology"/>
<dbReference type="GO" id="GO:0030136">
    <property type="term" value="C:clathrin-coated vesicle"/>
    <property type="evidence" value="ECO:0007669"/>
    <property type="project" value="InterPro"/>
</dbReference>
<dbReference type="GO" id="GO:0005545">
    <property type="term" value="F:1-phosphatidylinositol binding"/>
    <property type="evidence" value="ECO:0007669"/>
    <property type="project" value="InterPro"/>
</dbReference>
<evidence type="ECO:0000313" key="5">
    <source>
        <dbReference type="Proteomes" id="UP000663852"/>
    </source>
</evidence>
<dbReference type="Gene3D" id="1.20.58.150">
    <property type="entry name" value="ANTH domain"/>
    <property type="match status" value="1"/>
</dbReference>
<dbReference type="SMART" id="SM00273">
    <property type="entry name" value="ENTH"/>
    <property type="match status" value="1"/>
</dbReference>
<gene>
    <name evidence="4" type="ORF">EDS130_LOCUS7033</name>
</gene>
<dbReference type="GO" id="GO:0048268">
    <property type="term" value="P:clathrin coat assembly"/>
    <property type="evidence" value="ECO:0007669"/>
    <property type="project" value="InterPro"/>
</dbReference>
<dbReference type="GO" id="GO:0032050">
    <property type="term" value="F:clathrin heavy chain binding"/>
    <property type="evidence" value="ECO:0007669"/>
    <property type="project" value="TreeGrafter"/>
</dbReference>
<comment type="caution">
    <text evidence="4">The sequence shown here is derived from an EMBL/GenBank/DDBJ whole genome shotgun (WGS) entry which is preliminary data.</text>
</comment>
<dbReference type="EMBL" id="CAJNOJ010000021">
    <property type="protein sequence ID" value="CAF0845217.1"/>
    <property type="molecule type" value="Genomic_DNA"/>
</dbReference>
<dbReference type="Proteomes" id="UP000663852">
    <property type="component" value="Unassembled WGS sequence"/>
</dbReference>
<dbReference type="Gene3D" id="1.25.40.90">
    <property type="match status" value="1"/>
</dbReference>
<feature type="domain" description="ENTH" evidence="3">
    <location>
        <begin position="16"/>
        <end position="147"/>
    </location>
</feature>
<dbReference type="PANTHER" id="PTHR22951:SF5">
    <property type="entry name" value="PHOSPHATIDYLINOSITOL-BINDING CLATHRIN ASSEMBLY PROTEIN LAP"/>
    <property type="match status" value="1"/>
</dbReference>
<dbReference type="OrthoDB" id="44015at2759"/>
<dbReference type="Pfam" id="PF07651">
    <property type="entry name" value="ANTH"/>
    <property type="match status" value="1"/>
</dbReference>
<dbReference type="SUPFAM" id="SSF48464">
    <property type="entry name" value="ENTH/VHS domain"/>
    <property type="match status" value="1"/>
</dbReference>
<dbReference type="GO" id="GO:0005546">
    <property type="term" value="F:phosphatidylinositol-4,5-bisphosphate binding"/>
    <property type="evidence" value="ECO:0007669"/>
    <property type="project" value="TreeGrafter"/>
</dbReference>
<feature type="region of interest" description="Disordered" evidence="2">
    <location>
        <begin position="333"/>
        <end position="356"/>
    </location>
</feature>
<organism evidence="4 5">
    <name type="scientific">Adineta ricciae</name>
    <name type="common">Rotifer</name>
    <dbReference type="NCBI Taxonomy" id="249248"/>
    <lineage>
        <taxon>Eukaryota</taxon>
        <taxon>Metazoa</taxon>
        <taxon>Spiralia</taxon>
        <taxon>Gnathifera</taxon>
        <taxon>Rotifera</taxon>
        <taxon>Eurotatoria</taxon>
        <taxon>Bdelloidea</taxon>
        <taxon>Adinetida</taxon>
        <taxon>Adinetidae</taxon>
        <taxon>Adineta</taxon>
    </lineage>
</organism>
<dbReference type="InterPro" id="IPR014712">
    <property type="entry name" value="ANTH_dom_sf"/>
</dbReference>
<evidence type="ECO:0000313" key="4">
    <source>
        <dbReference type="EMBL" id="CAF0845217.1"/>
    </source>
</evidence>
<dbReference type="AlphaFoldDB" id="A0A813VQZ6"/>
<evidence type="ECO:0000256" key="1">
    <source>
        <dbReference type="ARBA" id="ARBA00008011"/>
    </source>
</evidence>
<accession>A0A813VQZ6</accession>
<dbReference type="GO" id="GO:0016185">
    <property type="term" value="P:synaptic vesicle budding from presynaptic endocytic zone membrane"/>
    <property type="evidence" value="ECO:0007669"/>
    <property type="project" value="TreeGrafter"/>
</dbReference>
<dbReference type="GO" id="GO:0005905">
    <property type="term" value="C:clathrin-coated pit"/>
    <property type="evidence" value="ECO:0007669"/>
    <property type="project" value="TreeGrafter"/>
</dbReference>
<dbReference type="InterPro" id="IPR011417">
    <property type="entry name" value="ANTH_dom"/>
</dbReference>
<dbReference type="SUPFAM" id="SSF89009">
    <property type="entry name" value="GAT-like domain"/>
    <property type="match status" value="1"/>
</dbReference>
<dbReference type="InterPro" id="IPR008942">
    <property type="entry name" value="ENTH_VHS"/>
</dbReference>
<dbReference type="GO" id="GO:0000149">
    <property type="term" value="F:SNARE binding"/>
    <property type="evidence" value="ECO:0007669"/>
    <property type="project" value="TreeGrafter"/>
</dbReference>
<feature type="region of interest" description="Disordered" evidence="2">
    <location>
        <begin position="542"/>
        <end position="561"/>
    </location>
</feature>
<dbReference type="GO" id="GO:0008021">
    <property type="term" value="C:synaptic vesicle"/>
    <property type="evidence" value="ECO:0007669"/>
    <property type="project" value="TreeGrafter"/>
</dbReference>
<reference evidence="4" key="1">
    <citation type="submission" date="2021-02" db="EMBL/GenBank/DDBJ databases">
        <authorList>
            <person name="Nowell W R."/>
        </authorList>
    </citation>
    <scope>NUCLEOTIDE SEQUENCE</scope>
</reference>
<evidence type="ECO:0000256" key="2">
    <source>
        <dbReference type="SAM" id="MobiDB-lite"/>
    </source>
</evidence>
<comment type="similarity">
    <text evidence="1">Belongs to the PICALM/SNAP91 family.</text>
</comment>
<feature type="compositionally biased region" description="Polar residues" evidence="2">
    <location>
        <begin position="546"/>
        <end position="561"/>
    </location>
</feature>
<dbReference type="InterPro" id="IPR045192">
    <property type="entry name" value="AP180-like"/>
</dbReference>
<dbReference type="InterPro" id="IPR013809">
    <property type="entry name" value="ENTH"/>
</dbReference>
<sequence>MQPGGQSIVDRILAAKNTIAGQPVAKVVCKATTEELMGPKRKHLDCLLQATHEMNVSIPDIADLLIERSQNSSWIVSFKSLITIHHLMAYGNERFEAYMASHNHHLQTSIYTDRLGMGGSDMTTHLRRYAAYLHEKRDAYKLMGYDFCKIKRGKDDAVLRTLPTDKLLKTVPIVQKQLDALLEFQIASHELINGVINSCFFLLIKDLVQLYAAYNDLMINLLEKYFTMNKKQCREALDMYKKFIDRTDKVSQYFKVAESTGMEHNEIPDLAQLIEKNTAPNSLLEALENHLAHIEGKKLSSQPSMTSVNLNLNPQKAIEEEANALSQFNKKKELSISPPPLSPQSSRAVNGSNGFDDANLFAQRATTTTTNGHHQQQQQQQQQLFSNDIFSLAPTTSSSTVTNTFNPFDNTFSAPAPSQNMFDDLLQPVPTPTPTTKPMMTMPLFPTNQNIPPVVKPLQSGDLNSSLNQLIDNLDIKDHSKIGKDHQWTPNDGKGQQILNTIHGTTTTSGPTWANSTGFNAPFGNFANNVQSHPVWPQAQPPMMPATSTNPFTASNGSSQNNFAHMTQQASSFSTNPFAAQPSYGTSFFNQPQLNDPFSSL</sequence>
<evidence type="ECO:0000259" key="3">
    <source>
        <dbReference type="PROSITE" id="PS50942"/>
    </source>
</evidence>
<dbReference type="FunFam" id="1.25.40.90:FF:000017">
    <property type="entry name" value="Phosphatidylinositol-binding clathrin assembly protein LAP"/>
    <property type="match status" value="1"/>
</dbReference>
<name>A0A813VQZ6_ADIRI</name>
<dbReference type="GO" id="GO:0098894">
    <property type="term" value="C:extrinsic component of presynaptic endocytic zone membrane"/>
    <property type="evidence" value="ECO:0007669"/>
    <property type="project" value="TreeGrafter"/>
</dbReference>